<dbReference type="EMBL" id="PHNJ01000004">
    <property type="protein sequence ID" value="TYL38654.1"/>
    <property type="molecule type" value="Genomic_DNA"/>
</dbReference>
<feature type="transmembrane region" description="Helical" evidence="1">
    <location>
        <begin position="56"/>
        <end position="82"/>
    </location>
</feature>
<dbReference type="Proteomes" id="UP000766904">
    <property type="component" value="Unassembled WGS sequence"/>
</dbReference>
<keyword evidence="3" id="KW-1185">Reference proteome</keyword>
<name>A0A8J8Q6Q2_9EURY</name>
<organism evidence="2 3">
    <name type="scientific">Natronococcus pandeyae</name>
    <dbReference type="NCBI Taxonomy" id="2055836"/>
    <lineage>
        <taxon>Archaea</taxon>
        <taxon>Methanobacteriati</taxon>
        <taxon>Methanobacteriota</taxon>
        <taxon>Stenosarchaea group</taxon>
        <taxon>Halobacteria</taxon>
        <taxon>Halobacteriales</taxon>
        <taxon>Natrialbaceae</taxon>
        <taxon>Natronococcus</taxon>
    </lineage>
</organism>
<keyword evidence="1" id="KW-1133">Transmembrane helix</keyword>
<reference evidence="2" key="1">
    <citation type="submission" date="2017-11" db="EMBL/GenBank/DDBJ databases">
        <authorList>
            <person name="Kajale S.C."/>
            <person name="Sharma A."/>
        </authorList>
    </citation>
    <scope>NUCLEOTIDE SEQUENCE</scope>
    <source>
        <strain evidence="2">LS1_42</strain>
    </source>
</reference>
<proteinExistence type="predicted"/>
<dbReference type="OrthoDB" id="170241at2157"/>
<dbReference type="AlphaFoldDB" id="A0A8J8Q6Q2"/>
<sequence length="90" mass="9221">MVPMTGSTANTGDLGLFDTTFSTGATVLSALALLIGIGFMVMGYQDMALPVVGTELSILTGMVGLLAGLFVGLVAFVAAVYMEPGFDDEH</sequence>
<gene>
    <name evidence="2" type="ORF">CV102_09040</name>
</gene>
<accession>A0A8J8Q6Q2</accession>
<evidence type="ECO:0000313" key="3">
    <source>
        <dbReference type="Proteomes" id="UP000766904"/>
    </source>
</evidence>
<keyword evidence="1" id="KW-0812">Transmembrane</keyword>
<feature type="transmembrane region" description="Helical" evidence="1">
    <location>
        <begin position="20"/>
        <end position="44"/>
    </location>
</feature>
<comment type="caution">
    <text evidence="2">The sequence shown here is derived from an EMBL/GenBank/DDBJ whole genome shotgun (WGS) entry which is preliminary data.</text>
</comment>
<evidence type="ECO:0000256" key="1">
    <source>
        <dbReference type="SAM" id="Phobius"/>
    </source>
</evidence>
<evidence type="ECO:0000313" key="2">
    <source>
        <dbReference type="EMBL" id="TYL38654.1"/>
    </source>
</evidence>
<protein>
    <submittedName>
        <fullName evidence="2">Uncharacterized protein</fullName>
    </submittedName>
</protein>
<keyword evidence="1" id="KW-0472">Membrane</keyword>